<dbReference type="SUPFAM" id="SSF51735">
    <property type="entry name" value="NAD(P)-binding Rossmann-fold domains"/>
    <property type="match status" value="1"/>
</dbReference>
<keyword evidence="14" id="KW-0324">Glycolysis</keyword>
<keyword evidence="8" id="KW-0808">Transferase</keyword>
<evidence type="ECO:0000256" key="15">
    <source>
        <dbReference type="ARBA" id="ARBA00023212"/>
    </source>
</evidence>
<keyword evidence="23" id="KW-1185">Reference proteome</keyword>
<proteinExistence type="inferred from homology"/>
<evidence type="ECO:0000256" key="9">
    <source>
        <dbReference type="ARBA" id="ARBA00022703"/>
    </source>
</evidence>
<comment type="subunit">
    <text evidence="18">Homotetramer. Interacts with TPPP; the interaction is direct. Interacts (when S-nitrosylated) with SIAH1; leading to nuclear translocation. Interacts with RILPL1/GOSPEL, leading to prevent the interaction between GAPDH and SIAH1 and prevent nuclear translocation. Interacts with CHP1; the interaction increases the binding of CHP1 with microtubules. Associates with microtubules. Interacts with EIF1AD, USP25, PRKCI and WARS1. Interacts with phosphorylated RPL13A; inhibited by oxidatively-modified low-densitity lipoprotein (LDL(ox)). Component of the GAIT complex. Interacts with FKBP6; leading to inhibit GAPDH catalytic activity. Interacts with TRAF2, promoting TRAF2 ubiquitination. Interacts with TRAF3, promoting TRAF3 ubiquitination.</text>
</comment>
<feature type="domain" description="Glyceraldehyde 3-phosphate dehydrogenase NAD(P) binding" evidence="21">
    <location>
        <begin position="119"/>
        <end position="224"/>
    </location>
</feature>
<dbReference type="GO" id="GO:0016740">
    <property type="term" value="F:transferase activity"/>
    <property type="evidence" value="ECO:0007669"/>
    <property type="project" value="UniProtKB-KW"/>
</dbReference>
<evidence type="ECO:0000256" key="3">
    <source>
        <dbReference type="ARBA" id="ARBA00004514"/>
    </source>
</evidence>
<evidence type="ECO:0000256" key="5">
    <source>
        <dbReference type="ARBA" id="ARBA00007406"/>
    </source>
</evidence>
<sequence>MIDSHLPRTLGIRVEMGKVRRDTEEVRSVPRLLFFLDGNGRGLRLDLNDEWNEAPQNQGGHLEAAEASPSSGVSFVAVPHSTHFREDVNVYLLITVLCRQLEKTADPSMGSHNSKGCLHPGKIDIVAINDPFMNFNYVDYMFYKFHGTIKAETGNLPQREDNLHLLGGRFPPTSNGVMLVLSMLEKGGAHLKQGAKSVIISVPFADVSTLVTGVSHKMHNNLLKKGCQQCFLHQLLSPLAKVIHINFIIVEGFMITVHDIADIQKTLDNSLGSYGMMANITPASTCQGCGKVILELNEKLSGIVFCVPIPNMSTVDLTCCLEKVSKYDNIKKDNNEYGYGNRAVDLMVSKEYSLPPGFKIPAV</sequence>
<dbReference type="PRINTS" id="PR00078">
    <property type="entry name" value="G3PDHDRGNASE"/>
</dbReference>
<dbReference type="InterPro" id="IPR020829">
    <property type="entry name" value="GlycerAld_3-P_DH_cat"/>
</dbReference>
<evidence type="ECO:0000256" key="20">
    <source>
        <dbReference type="ARBA" id="ARBA00048005"/>
    </source>
</evidence>
<dbReference type="GO" id="GO:0006096">
    <property type="term" value="P:glycolytic process"/>
    <property type="evidence" value="ECO:0007669"/>
    <property type="project" value="UniProtKB-KW"/>
</dbReference>
<protein>
    <recommendedName>
        <fullName evidence="6">glyceraldehyde-3-phosphate dehydrogenase (phosphorylating)</fullName>
        <ecNumber evidence="6">1.2.1.12</ecNumber>
    </recommendedName>
    <alternativeName>
        <fullName evidence="17">Peptidyl-cysteine S-nitrosylase GAPDH</fullName>
    </alternativeName>
</protein>
<comment type="pathway">
    <text evidence="4">Carbohydrate degradation; glycolysis; pyruvate from D-glyceraldehyde 3-phosphate: step 1/5.</text>
</comment>
<evidence type="ECO:0000256" key="6">
    <source>
        <dbReference type="ARBA" id="ARBA00013119"/>
    </source>
</evidence>
<dbReference type="EMBL" id="JBBHLL010000189">
    <property type="protein sequence ID" value="KAK7810708.1"/>
    <property type="molecule type" value="Genomic_DNA"/>
</dbReference>
<comment type="subcellular location">
    <subcellularLocation>
        <location evidence="2">Cytoplasm</location>
        <location evidence="2">Cytoskeleton</location>
    </subcellularLocation>
    <subcellularLocation>
        <location evidence="3">Cytoplasm</location>
        <location evidence="3">Cytosol</location>
    </subcellularLocation>
    <subcellularLocation>
        <location evidence="1">Nucleus</location>
    </subcellularLocation>
</comment>
<comment type="catalytic activity">
    <reaction evidence="19">
        <text>D-glyceraldehyde 3-phosphate + phosphate + NAD(+) = (2R)-3-phospho-glyceroyl phosphate + NADH + H(+)</text>
        <dbReference type="Rhea" id="RHEA:10300"/>
        <dbReference type="ChEBI" id="CHEBI:15378"/>
        <dbReference type="ChEBI" id="CHEBI:43474"/>
        <dbReference type="ChEBI" id="CHEBI:57540"/>
        <dbReference type="ChEBI" id="CHEBI:57604"/>
        <dbReference type="ChEBI" id="CHEBI:57945"/>
        <dbReference type="ChEBI" id="CHEBI:59776"/>
        <dbReference type="EC" id="1.2.1.12"/>
    </reaction>
</comment>
<keyword evidence="15" id="KW-0206">Cytoskeleton</keyword>
<evidence type="ECO:0000256" key="12">
    <source>
        <dbReference type="ARBA" id="ARBA00023002"/>
    </source>
</evidence>
<evidence type="ECO:0000256" key="17">
    <source>
        <dbReference type="ARBA" id="ARBA00031890"/>
    </source>
</evidence>
<keyword evidence="13" id="KW-0520">NAD</keyword>
<keyword evidence="16" id="KW-0539">Nucleus</keyword>
<comment type="caution">
    <text evidence="22">The sequence shown here is derived from an EMBL/GenBank/DDBJ whole genome shotgun (WGS) entry which is preliminary data.</text>
</comment>
<dbReference type="GO" id="GO:0005856">
    <property type="term" value="C:cytoskeleton"/>
    <property type="evidence" value="ECO:0007669"/>
    <property type="project" value="UniProtKB-SubCell"/>
</dbReference>
<dbReference type="EC" id="1.2.1.12" evidence="6"/>
<evidence type="ECO:0000256" key="8">
    <source>
        <dbReference type="ARBA" id="ARBA00022679"/>
    </source>
</evidence>
<keyword evidence="7" id="KW-0963">Cytoplasm</keyword>
<evidence type="ECO:0000256" key="7">
    <source>
        <dbReference type="ARBA" id="ARBA00022490"/>
    </source>
</evidence>
<evidence type="ECO:0000256" key="14">
    <source>
        <dbReference type="ARBA" id="ARBA00023152"/>
    </source>
</evidence>
<comment type="similarity">
    <text evidence="5">Belongs to the glyceraldehyde-3-phosphate dehydrogenase family.</text>
</comment>
<dbReference type="PANTHER" id="PTHR10836">
    <property type="entry name" value="GLYCERALDEHYDE 3-PHOSPHATE DEHYDROGENASE"/>
    <property type="match status" value="1"/>
</dbReference>
<dbReference type="InterPro" id="IPR020828">
    <property type="entry name" value="GlycerAld_3-P_DH_NAD(P)-bd"/>
</dbReference>
<organism evidence="22 23">
    <name type="scientific">Myodes glareolus</name>
    <name type="common">Bank vole</name>
    <name type="synonym">Clethrionomys glareolus</name>
    <dbReference type="NCBI Taxonomy" id="447135"/>
    <lineage>
        <taxon>Eukaryota</taxon>
        <taxon>Metazoa</taxon>
        <taxon>Chordata</taxon>
        <taxon>Craniata</taxon>
        <taxon>Vertebrata</taxon>
        <taxon>Euteleostomi</taxon>
        <taxon>Mammalia</taxon>
        <taxon>Eutheria</taxon>
        <taxon>Euarchontoglires</taxon>
        <taxon>Glires</taxon>
        <taxon>Rodentia</taxon>
        <taxon>Myomorpha</taxon>
        <taxon>Muroidea</taxon>
        <taxon>Cricetidae</taxon>
        <taxon>Arvicolinae</taxon>
        <taxon>Myodes</taxon>
    </lineage>
</organism>
<keyword evidence="11" id="KW-0810">Translation regulation</keyword>
<keyword evidence="10" id="KW-0702">S-nitrosylation</keyword>
<dbReference type="Proteomes" id="UP001488838">
    <property type="component" value="Unassembled WGS sequence"/>
</dbReference>
<dbReference type="InterPro" id="IPR036291">
    <property type="entry name" value="NAD(P)-bd_dom_sf"/>
</dbReference>
<dbReference type="InterPro" id="IPR020831">
    <property type="entry name" value="GlycerAld/Erythrose_P_DH"/>
</dbReference>
<evidence type="ECO:0000313" key="23">
    <source>
        <dbReference type="Proteomes" id="UP001488838"/>
    </source>
</evidence>
<comment type="catalytic activity">
    <reaction evidence="20">
        <text>S-nitroso-L-cysteinyl-[GAPDH] + L-cysteinyl-[protein] = L-cysteinyl-[GAPDH] + S-nitroso-L-cysteinyl-[protein]</text>
        <dbReference type="Rhea" id="RHEA:66684"/>
        <dbReference type="Rhea" id="RHEA-COMP:10131"/>
        <dbReference type="Rhea" id="RHEA-COMP:17089"/>
        <dbReference type="Rhea" id="RHEA-COMP:17090"/>
        <dbReference type="Rhea" id="RHEA-COMP:17091"/>
        <dbReference type="ChEBI" id="CHEBI:29950"/>
        <dbReference type="ChEBI" id="CHEBI:149494"/>
    </reaction>
    <physiologicalReaction direction="left-to-right" evidence="20">
        <dbReference type="Rhea" id="RHEA:66685"/>
    </physiologicalReaction>
</comment>
<evidence type="ECO:0000259" key="21">
    <source>
        <dbReference type="SMART" id="SM00846"/>
    </source>
</evidence>
<evidence type="ECO:0000256" key="2">
    <source>
        <dbReference type="ARBA" id="ARBA00004245"/>
    </source>
</evidence>
<evidence type="ECO:0000256" key="11">
    <source>
        <dbReference type="ARBA" id="ARBA00022845"/>
    </source>
</evidence>
<accession>A0AAW0I8C3</accession>
<dbReference type="PANTHER" id="PTHR10836:SF111">
    <property type="entry name" value="GLYCERALDEHYDE-3-PHOSPHATE DEHYDROGENASE"/>
    <property type="match status" value="1"/>
</dbReference>
<dbReference type="GO" id="GO:0051287">
    <property type="term" value="F:NAD binding"/>
    <property type="evidence" value="ECO:0007669"/>
    <property type="project" value="InterPro"/>
</dbReference>
<dbReference type="Gene3D" id="3.40.50.720">
    <property type="entry name" value="NAD(P)-binding Rossmann-like Domain"/>
    <property type="match status" value="1"/>
</dbReference>
<dbReference type="Gene3D" id="3.30.360.10">
    <property type="entry name" value="Dihydrodipicolinate Reductase, domain 2"/>
    <property type="match status" value="1"/>
</dbReference>
<keyword evidence="12" id="KW-0560">Oxidoreductase</keyword>
<dbReference type="GO" id="GO:0005634">
    <property type="term" value="C:nucleus"/>
    <property type="evidence" value="ECO:0007669"/>
    <property type="project" value="UniProtKB-SubCell"/>
</dbReference>
<name>A0AAW0I8C3_MYOGA</name>
<evidence type="ECO:0000256" key="10">
    <source>
        <dbReference type="ARBA" id="ARBA00022799"/>
    </source>
</evidence>
<evidence type="ECO:0000256" key="1">
    <source>
        <dbReference type="ARBA" id="ARBA00004123"/>
    </source>
</evidence>
<dbReference type="Pfam" id="PF02800">
    <property type="entry name" value="Gp_dh_C"/>
    <property type="match status" value="1"/>
</dbReference>
<dbReference type="GO" id="GO:0006417">
    <property type="term" value="P:regulation of translation"/>
    <property type="evidence" value="ECO:0007669"/>
    <property type="project" value="UniProtKB-KW"/>
</dbReference>
<evidence type="ECO:0000256" key="18">
    <source>
        <dbReference type="ARBA" id="ARBA00046997"/>
    </source>
</evidence>
<dbReference type="GO" id="GO:0005829">
    <property type="term" value="C:cytosol"/>
    <property type="evidence" value="ECO:0007669"/>
    <property type="project" value="UniProtKB-SubCell"/>
</dbReference>
<evidence type="ECO:0000256" key="13">
    <source>
        <dbReference type="ARBA" id="ARBA00023027"/>
    </source>
</evidence>
<dbReference type="GO" id="GO:0006915">
    <property type="term" value="P:apoptotic process"/>
    <property type="evidence" value="ECO:0007669"/>
    <property type="project" value="UniProtKB-KW"/>
</dbReference>
<dbReference type="SMART" id="SM00846">
    <property type="entry name" value="Gp_dh_N"/>
    <property type="match status" value="1"/>
</dbReference>
<dbReference type="GO" id="GO:0004365">
    <property type="term" value="F:glyceraldehyde-3-phosphate dehydrogenase (NAD+) (phosphorylating) activity"/>
    <property type="evidence" value="ECO:0007669"/>
    <property type="project" value="UniProtKB-EC"/>
</dbReference>
<keyword evidence="9" id="KW-0053">Apoptosis</keyword>
<gene>
    <name evidence="22" type="ORF">U0070_013759</name>
</gene>
<evidence type="ECO:0000256" key="16">
    <source>
        <dbReference type="ARBA" id="ARBA00023242"/>
    </source>
</evidence>
<evidence type="ECO:0000256" key="4">
    <source>
        <dbReference type="ARBA" id="ARBA00004869"/>
    </source>
</evidence>
<reference evidence="22 23" key="1">
    <citation type="journal article" date="2023" name="bioRxiv">
        <title>Conserved and derived expression patterns and positive selection on dental genes reveal complex evolutionary context of ever-growing rodent molars.</title>
        <authorList>
            <person name="Calamari Z.T."/>
            <person name="Song A."/>
            <person name="Cohen E."/>
            <person name="Akter M."/>
            <person name="Roy R.D."/>
            <person name="Hallikas O."/>
            <person name="Christensen M.M."/>
            <person name="Li P."/>
            <person name="Marangoni P."/>
            <person name="Jernvall J."/>
            <person name="Klein O.D."/>
        </authorList>
    </citation>
    <scope>NUCLEOTIDE SEQUENCE [LARGE SCALE GENOMIC DNA]</scope>
    <source>
        <strain evidence="22">V071</strain>
    </source>
</reference>
<dbReference type="SUPFAM" id="SSF55347">
    <property type="entry name" value="Glyceraldehyde-3-phosphate dehydrogenase-like, C-terminal domain"/>
    <property type="match status" value="1"/>
</dbReference>
<dbReference type="AlphaFoldDB" id="A0AAW0I8C3"/>
<evidence type="ECO:0000313" key="22">
    <source>
        <dbReference type="EMBL" id="KAK7810708.1"/>
    </source>
</evidence>
<evidence type="ECO:0000256" key="19">
    <source>
        <dbReference type="ARBA" id="ARBA00047698"/>
    </source>
</evidence>